<dbReference type="SMART" id="SM00320">
    <property type="entry name" value="WD40"/>
    <property type="match status" value="10"/>
</dbReference>
<dbReference type="PANTHER" id="PTHR19879:SF9">
    <property type="entry name" value="TRANSCRIPTION INITIATION FACTOR TFIID SUBUNIT 5"/>
    <property type="match status" value="1"/>
</dbReference>
<dbReference type="InterPro" id="IPR015943">
    <property type="entry name" value="WD40/YVTN_repeat-like_dom_sf"/>
</dbReference>
<reference evidence="4 5" key="1">
    <citation type="submission" date="2019-09" db="EMBL/GenBank/DDBJ databases">
        <title>Actinomadura physcomitrii sp. nov., a novel actinomycete isolated from moss [Physcomitrium sphaericum (Ludw) Fuernr].</title>
        <authorList>
            <person name="Zhuang X."/>
            <person name="Liu C."/>
        </authorList>
    </citation>
    <scope>NUCLEOTIDE SEQUENCE [LARGE SCALE GENOMIC DNA]</scope>
    <source>
        <strain evidence="4 5">HMC1</strain>
    </source>
</reference>
<dbReference type="SMART" id="SM00530">
    <property type="entry name" value="HTH_XRE"/>
    <property type="match status" value="1"/>
</dbReference>
<feature type="region of interest" description="Disordered" evidence="2">
    <location>
        <begin position="1"/>
        <end position="35"/>
    </location>
</feature>
<feature type="region of interest" description="Disordered" evidence="2">
    <location>
        <begin position="487"/>
        <end position="511"/>
    </location>
</feature>
<feature type="repeat" description="WD" evidence="1">
    <location>
        <begin position="1085"/>
        <end position="1116"/>
    </location>
</feature>
<dbReference type="PROSITE" id="PS50082">
    <property type="entry name" value="WD_REPEATS_2"/>
    <property type="match status" value="7"/>
</dbReference>
<dbReference type="PROSITE" id="PS50294">
    <property type="entry name" value="WD_REPEATS_REGION"/>
    <property type="match status" value="3"/>
</dbReference>
<organism evidence="4 5">
    <name type="scientific">Actinomadura rudentiformis</name>
    <dbReference type="NCBI Taxonomy" id="359158"/>
    <lineage>
        <taxon>Bacteria</taxon>
        <taxon>Bacillati</taxon>
        <taxon>Actinomycetota</taxon>
        <taxon>Actinomycetes</taxon>
        <taxon>Streptosporangiales</taxon>
        <taxon>Thermomonosporaceae</taxon>
        <taxon>Actinomadura</taxon>
    </lineage>
</organism>
<dbReference type="InterPro" id="IPR036322">
    <property type="entry name" value="WD40_repeat_dom_sf"/>
</dbReference>
<feature type="repeat" description="WD" evidence="1">
    <location>
        <begin position="852"/>
        <end position="883"/>
    </location>
</feature>
<dbReference type="InterPro" id="IPR001680">
    <property type="entry name" value="WD40_rpt"/>
</dbReference>
<dbReference type="InterPro" id="IPR027417">
    <property type="entry name" value="P-loop_NTPase"/>
</dbReference>
<keyword evidence="1" id="KW-0853">WD repeat</keyword>
<dbReference type="Pfam" id="PF20703">
    <property type="entry name" value="nSTAND1"/>
    <property type="match status" value="1"/>
</dbReference>
<feature type="repeat" description="WD" evidence="1">
    <location>
        <begin position="1160"/>
        <end position="1191"/>
    </location>
</feature>
<dbReference type="CDD" id="cd00200">
    <property type="entry name" value="WD40"/>
    <property type="match status" value="1"/>
</dbReference>
<feature type="repeat" description="WD" evidence="1">
    <location>
        <begin position="1117"/>
        <end position="1149"/>
    </location>
</feature>
<feature type="repeat" description="WD" evidence="1">
    <location>
        <begin position="681"/>
        <end position="722"/>
    </location>
</feature>
<dbReference type="InterPro" id="IPR001387">
    <property type="entry name" value="Cro/C1-type_HTH"/>
</dbReference>
<dbReference type="Gene3D" id="2.130.10.10">
    <property type="entry name" value="YVTN repeat-like/Quinoprotein amine dehydrogenase"/>
    <property type="match status" value="3"/>
</dbReference>
<sequence>MSEMGSRPAPDNRRQALDNGGVQLGRPEQPVDPLAGPVERLAWELRRLRDQAGRPSYRELAQRAHFSRSTLAEAANGMRLPSLEATLAYAVACGGDRAEWERRWQQAADELEQSQRRCPYPGPQPLGADEADLFFGRDQLLEELLKAVQRSPLTVLLGASGSGKSSLLGAGLLPKLTAGGTAAVLLSPGAHPLARLRDLDSDAPTVVVIDQFEEVFTLCADEDERAGFLDALARLVTSAEGTLVIGVRSDFYARCAEHPGLGALFGDAVHLTIGPVSESDLHAIVGEPASQVGLSVEPELVAAVATEAAGQVGALPLVAHALREAWDRHQDGTLRLADYRAAGGVTGIIVRTADDLYDDVEGGLRDILRAVLLRLTALGDGTEDTRRRIERDELAGIGAAGEVDAVLDRLVATRLVVVDGDTVEVAHEALIRSWLRLREWLSDDREVLLRHRRLTADADEWDRNGRGAEFLYRGSRLAAWNDESLPPVSEPALSDPAQSEPALGEPALNERPLNGALLNERERAFLAASRSEAVLNRVQTRRRVRLGRGGLGLVAAVVSVLAVLALVQAGDADTERDRATSRRLAVEARRQLSMDPELALLLAVKAYEAEPTQEADLVLRQAITDSRLRGSQSTLMRSAEGMAATPDGRRFAIWGPGAVSAELEIWSLDGTGRPRRDHRIPANGTQRIDSAAFSQDGRTLVTGDMAGKVELWDLATAGSRRVLGEVDGGSVSGVSVDRNGRVASAHTDGVRIWDPVGRRAPTELKVPGGRVRDVAFSPSGNLLATGGTDSPLRIWNVTQDRPRLEREARRGEPEQVAISPLGPWAAVVEGDVPQVWDVRERPAGEWRPQAELAPHSPKLNGLAFSPAGDRLATYGTDGVIRVWTTGSSSDPLVLRTHRGNPRGVTFGPDGRSLITIDANGSLRQWDVSAGTPALRGFPVDGVPKAVSADGRTVASVPVRADSLIHARDITIQVWDTTDGRSSLSIKGPHDAAYRIALSPDGRRMAGIGSAGTLSLWDLTRGGTPITVPAAFRGNPESVVFSADGKRLAVGGFAMEPRVWQLSPAGGLTRLQGWELEPTGRADGQVALSPDGTRLADVRNDRTIVVWDLTRRSKPEILRGHREDITALAYSPDGRKLAAAARDGAIRLWNSEGSGEPTAVLRGAANPVRKVGFSADGTWLTTSEPEGNLRLWPATGAGDPLELNGWGATGGLVTFGPDGRRLVRAFLRPLFSGRPQLGTGLRTDLVRTWTCEVCDRDARLLDLAKARHTRELTAEERRVFLGPDD</sequence>
<feature type="repeat" description="WD" evidence="1">
    <location>
        <begin position="894"/>
        <end position="935"/>
    </location>
</feature>
<dbReference type="Gene3D" id="3.40.50.300">
    <property type="entry name" value="P-loop containing nucleotide triphosphate hydrolases"/>
    <property type="match status" value="1"/>
</dbReference>
<comment type="caution">
    <text evidence="4">The sequence shown here is derived from an EMBL/GenBank/DDBJ whole genome shotgun (WGS) entry which is preliminary data.</text>
</comment>
<dbReference type="InterPro" id="IPR049052">
    <property type="entry name" value="nSTAND1"/>
</dbReference>
<gene>
    <name evidence="4" type="ORF">F8566_29215</name>
</gene>
<dbReference type="PANTHER" id="PTHR19879">
    <property type="entry name" value="TRANSCRIPTION INITIATION FACTOR TFIID"/>
    <property type="match status" value="1"/>
</dbReference>
<dbReference type="Pfam" id="PF13560">
    <property type="entry name" value="HTH_31"/>
    <property type="match status" value="1"/>
</dbReference>
<name>A0A6H9YTR0_9ACTN</name>
<dbReference type="InterPro" id="IPR010982">
    <property type="entry name" value="Lambda_DNA-bd_dom_sf"/>
</dbReference>
<dbReference type="SUPFAM" id="SSF52540">
    <property type="entry name" value="P-loop containing nucleoside triphosphate hydrolases"/>
    <property type="match status" value="1"/>
</dbReference>
<dbReference type="OrthoDB" id="414967at2"/>
<evidence type="ECO:0000259" key="3">
    <source>
        <dbReference type="SMART" id="SM00530"/>
    </source>
</evidence>
<dbReference type="SUPFAM" id="SSF51004">
    <property type="entry name" value="C-terminal (heme d1) domain of cytochrome cd1-nitrite reductase"/>
    <property type="match status" value="1"/>
</dbReference>
<evidence type="ECO:0000256" key="1">
    <source>
        <dbReference type="PROSITE-ProRule" id="PRU00221"/>
    </source>
</evidence>
<proteinExistence type="predicted"/>
<accession>A0A6H9YTR0</accession>
<dbReference type="InterPro" id="IPR011048">
    <property type="entry name" value="Haem_d1_sf"/>
</dbReference>
<dbReference type="GO" id="GO:0003677">
    <property type="term" value="F:DNA binding"/>
    <property type="evidence" value="ECO:0007669"/>
    <property type="project" value="InterPro"/>
</dbReference>
<evidence type="ECO:0000256" key="2">
    <source>
        <dbReference type="SAM" id="MobiDB-lite"/>
    </source>
</evidence>
<evidence type="ECO:0000313" key="5">
    <source>
        <dbReference type="Proteomes" id="UP000468735"/>
    </source>
</evidence>
<feature type="domain" description="HTH cro/C1-type" evidence="3">
    <location>
        <begin position="44"/>
        <end position="100"/>
    </location>
</feature>
<dbReference type="SUPFAM" id="SSF50978">
    <property type="entry name" value="WD40 repeat-like"/>
    <property type="match status" value="1"/>
</dbReference>
<dbReference type="SUPFAM" id="SSF47413">
    <property type="entry name" value="lambda repressor-like DNA-binding domains"/>
    <property type="match status" value="1"/>
</dbReference>
<feature type="repeat" description="WD" evidence="1">
    <location>
        <begin position="764"/>
        <end position="805"/>
    </location>
</feature>
<dbReference type="CDD" id="cd00093">
    <property type="entry name" value="HTH_XRE"/>
    <property type="match status" value="1"/>
</dbReference>
<keyword evidence="5" id="KW-1185">Reference proteome</keyword>
<dbReference type="Proteomes" id="UP000468735">
    <property type="component" value="Unassembled WGS sequence"/>
</dbReference>
<dbReference type="EMBL" id="WBMT01000015">
    <property type="protein sequence ID" value="KAB2344698.1"/>
    <property type="molecule type" value="Genomic_DNA"/>
</dbReference>
<dbReference type="Pfam" id="PF00400">
    <property type="entry name" value="WD40"/>
    <property type="match status" value="5"/>
</dbReference>
<evidence type="ECO:0000313" key="4">
    <source>
        <dbReference type="EMBL" id="KAB2344698.1"/>
    </source>
</evidence>
<protein>
    <recommendedName>
        <fullName evidence="3">HTH cro/C1-type domain-containing protein</fullName>
    </recommendedName>
</protein>